<dbReference type="OMA" id="SCAHREK"/>
<gene>
    <name evidence="5" type="ORF">BN1204_025800</name>
    <name evidence="4" type="ORF">NCLIV_025800</name>
</gene>
<dbReference type="InterPro" id="IPR050311">
    <property type="entry name" value="ORC1/CDC6"/>
</dbReference>
<dbReference type="Gene3D" id="1.10.8.60">
    <property type="match status" value="1"/>
</dbReference>
<dbReference type="Gene3D" id="3.40.50.300">
    <property type="entry name" value="P-loop containing nucleotide triphosphate hydrolases"/>
    <property type="match status" value="1"/>
</dbReference>
<reference evidence="4" key="2">
    <citation type="submission" date="2011-03" db="EMBL/GenBank/DDBJ databases">
        <title>Comparative genomics and transcriptomics of Neospora caninum and Toxoplasma gondii.</title>
        <authorList>
            <person name="Reid A.J."/>
            <person name="Sohal A."/>
            <person name="Harris D."/>
            <person name="Quail M."/>
            <person name="Sanders M."/>
            <person name="Berriman M."/>
            <person name="Wastling J.M."/>
            <person name="Pain A."/>
        </authorList>
    </citation>
    <scope>NUCLEOTIDE SEQUENCE</scope>
    <source>
        <strain evidence="4">Liverpool</strain>
    </source>
</reference>
<feature type="compositionally biased region" description="Low complexity" evidence="2">
    <location>
        <begin position="1008"/>
        <end position="1018"/>
    </location>
</feature>
<dbReference type="Proteomes" id="UP000007494">
    <property type="component" value="Chromosome VIIb"/>
</dbReference>
<feature type="compositionally biased region" description="Polar residues" evidence="2">
    <location>
        <begin position="845"/>
        <end position="857"/>
    </location>
</feature>
<evidence type="ECO:0000256" key="2">
    <source>
        <dbReference type="SAM" id="MobiDB-lite"/>
    </source>
</evidence>
<evidence type="ECO:0000313" key="5">
    <source>
        <dbReference type="EMBL" id="CEL66774.1"/>
    </source>
</evidence>
<feature type="compositionally biased region" description="Low complexity" evidence="2">
    <location>
        <begin position="113"/>
        <end position="133"/>
    </location>
</feature>
<accession>F0VGE8</accession>
<reference evidence="6" key="3">
    <citation type="journal article" date="2012" name="PLoS Pathog.">
        <title>Comparative genomics of the apicomplexan parasites Toxoplasma gondii and Neospora caninum: Coccidia differing in host range and transmission strategy.</title>
        <authorList>
            <person name="Reid A.J."/>
            <person name="Vermont S.J."/>
            <person name="Cotton J.A."/>
            <person name="Harris D."/>
            <person name="Hill-Cawthorne G.A."/>
            <person name="Konen-Waisman S."/>
            <person name="Latham S.M."/>
            <person name="Mourier T."/>
            <person name="Norton R."/>
            <person name="Quail M.A."/>
            <person name="Sanders M."/>
            <person name="Shanmugam D."/>
            <person name="Sohal A."/>
            <person name="Wasmuth J.D."/>
            <person name="Brunk B."/>
            <person name="Grigg M.E."/>
            <person name="Howard J.C."/>
            <person name="Parkinson J."/>
            <person name="Roos D.S."/>
            <person name="Trees A.J."/>
            <person name="Berriman M."/>
            <person name="Pain A."/>
            <person name="Wastling J.M."/>
        </authorList>
    </citation>
    <scope>NUCLEOTIDE SEQUENCE [LARGE SCALE GENOMIC DNA]</scope>
    <source>
        <strain evidence="6">Liverpool</strain>
    </source>
</reference>
<dbReference type="GO" id="GO:0033314">
    <property type="term" value="P:mitotic DNA replication checkpoint signaling"/>
    <property type="evidence" value="ECO:0007669"/>
    <property type="project" value="TreeGrafter"/>
</dbReference>
<dbReference type="InParanoid" id="F0VGE8"/>
<feature type="compositionally biased region" description="Low complexity" evidence="2">
    <location>
        <begin position="775"/>
        <end position="795"/>
    </location>
</feature>
<reference evidence="5" key="4">
    <citation type="journal article" date="2015" name="PLoS ONE">
        <title>Comprehensive Evaluation of Toxoplasma gondii VEG and Neospora caninum LIV Genomes with Tachyzoite Stage Transcriptome and Proteome Defines Novel Transcript Features.</title>
        <authorList>
            <person name="Ramaprasad A."/>
            <person name="Mourier T."/>
            <person name="Naeem R."/>
            <person name="Malas T.B."/>
            <person name="Moussa E."/>
            <person name="Panigrahi A."/>
            <person name="Vermont S.J."/>
            <person name="Otto T.D."/>
            <person name="Wastling J."/>
            <person name="Pain A."/>
        </authorList>
    </citation>
    <scope>NUCLEOTIDE SEQUENCE</scope>
    <source>
        <strain evidence="5">Liverpool</strain>
    </source>
</reference>
<dbReference type="VEuPathDB" id="ToxoDB:NCLIV_025800"/>
<keyword evidence="6" id="KW-1185">Reference proteome</keyword>
<feature type="compositionally biased region" description="Low complexity" evidence="2">
    <location>
        <begin position="1096"/>
        <end position="1106"/>
    </location>
</feature>
<feature type="compositionally biased region" description="Low complexity" evidence="2">
    <location>
        <begin position="194"/>
        <end position="203"/>
    </location>
</feature>
<dbReference type="GO" id="GO:0003688">
    <property type="term" value="F:DNA replication origin binding"/>
    <property type="evidence" value="ECO:0007669"/>
    <property type="project" value="TreeGrafter"/>
</dbReference>
<dbReference type="eggNOG" id="KOG2227">
    <property type="taxonomic scope" value="Eukaryota"/>
</dbReference>
<reference evidence="4" key="1">
    <citation type="submission" date="2011-02" db="EMBL/GenBank/DDBJ databases">
        <authorList>
            <person name="Aslett M."/>
        </authorList>
    </citation>
    <scope>NUCLEOTIDE SEQUENCE</scope>
    <source>
        <strain evidence="4">Liverpool</strain>
    </source>
</reference>
<sequence length="1445" mass="152440">MPRALQPVSAGILPAPASPVSHLSQRSGRSKKAAASEQTAVASPLQSSGRSKKRREPSALEVRSQDSEVEEEKTPQRKAPDARKRRNSTRLQSVATRCGDGQTRSSASEEDNASAASRPLPSSLSSLTKRTSGGTRGAERDDSNLQSGQSAPACTQGESQPSDSEAAESPPRRVTRQTKEDSSYQKAGWRRSMGEGPEAARAEPGGRGGRSVGDEQAEARRETRAPSDELARLAGGRANRQSKGGNVGEEEVEMTSPRKRREEGQSSEPEEAAQEGWGKSVLEIETEEDVELKDLEDQIEKFESALTLLRPTVGDYAGEREESVQAISSHIDKLLARKRGGMVYLCGASGTGKTCTALHVLDQKLKEAKHRSKIHKELVTVSCAHREKDAQLFCEMLVRMLPPSNLPSERALYSDLKAALMKEGIGGLVTRFTNFTKKSDKLWLCLVDEVDFLTTTGKIRADVRDSAGRASGGGAGVRGHGGGSGAASQRSALQQDILMALALAATHPHSKIVVVAISNSSELAQHFAGLPVPSLTFCPYTERQLTSLLLKRQVTLEVLGGQKCFAAPAILVFARKAANTYGDFRMALSGFCRAIEDKLGSLHDERARALLAAAARSRSRSSLCSTAAPPSRSMTGEASVDSADFASVQDSSLSSKSRRPAGKSSPAEEEVAPSAPASASPPGVARSKSPPKEGKDPREDESETVRTDLGPCAAPAAVLRAKRRASSAFLRQTIALPSRKEEGEPGFQQTPTPSFSGVLSQSVLTGETPQHLQQTSPSTAASTSSFPSPLTSGSSCHSPGTWQQTAGGRKNPEALRKAAREGQDAINGDVSARGDGDTRRDTEGSGRNTYTEVNSPHSWLGSPLLHASSDGESSHGAHFSLARRAEAEKRQEEGDSVREEGATEDAEEKERVRHRQSCGGRRRESVRESQMVSADVSPCGSPHAEEPKLSQLSESRVRSQSRFLPSLSPSVRHFRSGGEAHLAPSAAQPLSLGSCPASFFSPSPPSPLSLSSFSSTASTPPPSPFPGGSGQRRRTGSQLSALKLLQLQEPAGNGEPTRRPSSSSGYSPSRSLGLRDIQNLKNGAPKPPSLHLIAASRGSHSSLSSRDPSRSGEGRCALRSTSDSGESSRPGRDGGAEGKLGTALAGEGENDRCGSLSGDAPHSKKGRASVSQVIGVGEMNARAGAVFGNDQQNVVARIQGLPLMHQVYLLAACRSALKRVHEAQSGGQSGGTLPAGTRDCERGTEGGFRGGGRHSQQENVSTQQKEQLLGCGGSVDITFTDVEVQYRQLCEELQNGYLLSQHMATSCWRHALEAFEQMGLMRPKRPGVLGSTAANGFAGLSGAVGGGSSLSSPLKGRLWGGPGSARGGFGPFGGGARRSSSGLFVGMGGGAAGAGGGFKTKLAAEREQAWELQLSPALIEAAIKRLQPILMSSDLEEHFTRGLEA</sequence>
<dbReference type="PANTHER" id="PTHR10763:SF26">
    <property type="entry name" value="CELL DIVISION CONTROL PROTEIN 6 HOMOLOG"/>
    <property type="match status" value="1"/>
</dbReference>
<protein>
    <recommendedName>
        <fullName evidence="3">ORC1/DEAH AAA+ ATPase domain-containing protein</fullName>
    </recommendedName>
</protein>
<feature type="compositionally biased region" description="Basic and acidic residues" evidence="2">
    <location>
        <begin position="883"/>
        <end position="901"/>
    </location>
</feature>
<feature type="region of interest" description="Disordered" evidence="2">
    <location>
        <begin position="468"/>
        <end position="487"/>
    </location>
</feature>
<dbReference type="SUPFAM" id="SSF52540">
    <property type="entry name" value="P-loop containing nucleoside triphosphate hydrolases"/>
    <property type="match status" value="1"/>
</dbReference>
<feature type="compositionally biased region" description="Gly residues" evidence="2">
    <location>
        <begin position="470"/>
        <end position="485"/>
    </location>
</feature>
<dbReference type="Pfam" id="PF13401">
    <property type="entry name" value="AAA_22"/>
    <property type="match status" value="1"/>
</dbReference>
<organism evidence="4 6">
    <name type="scientific">Neospora caninum (strain Liverpool)</name>
    <dbReference type="NCBI Taxonomy" id="572307"/>
    <lineage>
        <taxon>Eukaryota</taxon>
        <taxon>Sar</taxon>
        <taxon>Alveolata</taxon>
        <taxon>Apicomplexa</taxon>
        <taxon>Conoidasida</taxon>
        <taxon>Coccidia</taxon>
        <taxon>Eucoccidiorida</taxon>
        <taxon>Eimeriorina</taxon>
        <taxon>Sarcocystidae</taxon>
        <taxon>Neospora</taxon>
    </lineage>
</organism>
<dbReference type="RefSeq" id="XP_003882824.1">
    <property type="nucleotide sequence ID" value="XM_003882775.1"/>
</dbReference>
<feature type="compositionally biased region" description="Low complexity" evidence="2">
    <location>
        <begin position="1059"/>
        <end position="1075"/>
    </location>
</feature>
<evidence type="ECO:0000313" key="6">
    <source>
        <dbReference type="Proteomes" id="UP000007494"/>
    </source>
</evidence>
<name>F0VGE8_NEOCL</name>
<dbReference type="PANTHER" id="PTHR10763">
    <property type="entry name" value="CELL DIVISION CONTROL PROTEIN 6-RELATED"/>
    <property type="match status" value="1"/>
</dbReference>
<feature type="compositionally biased region" description="Basic and acidic residues" evidence="2">
    <location>
        <begin position="832"/>
        <end position="844"/>
    </location>
</feature>
<comment type="similarity">
    <text evidence="1">Belongs to the CDC6/cdc18 family.</text>
</comment>
<feature type="compositionally biased region" description="Polar residues" evidence="2">
    <location>
        <begin position="796"/>
        <end position="806"/>
    </location>
</feature>
<dbReference type="InterPro" id="IPR027417">
    <property type="entry name" value="P-loop_NTPase"/>
</dbReference>
<feature type="region of interest" description="Disordered" evidence="2">
    <location>
        <begin position="1"/>
        <end position="279"/>
    </location>
</feature>
<dbReference type="EMBL" id="FR823389">
    <property type="protein sequence ID" value="CBZ52792.1"/>
    <property type="molecule type" value="Genomic_DNA"/>
</dbReference>
<feature type="compositionally biased region" description="Basic and acidic residues" evidence="2">
    <location>
        <begin position="217"/>
        <end position="231"/>
    </location>
</feature>
<dbReference type="GO" id="GO:0005634">
    <property type="term" value="C:nucleus"/>
    <property type="evidence" value="ECO:0007669"/>
    <property type="project" value="TreeGrafter"/>
</dbReference>
<feature type="compositionally biased region" description="Low complexity" evidence="2">
    <location>
        <begin position="672"/>
        <end position="682"/>
    </location>
</feature>
<feature type="compositionally biased region" description="Polar residues" evidence="2">
    <location>
        <begin position="747"/>
        <end position="774"/>
    </location>
</feature>
<feature type="compositionally biased region" description="Basic and acidic residues" evidence="2">
    <location>
        <begin position="72"/>
        <end position="82"/>
    </location>
</feature>
<feature type="region of interest" description="Disordered" evidence="2">
    <location>
        <begin position="622"/>
        <end position="712"/>
    </location>
</feature>
<feature type="compositionally biased region" description="Basic and acidic residues" evidence="2">
    <location>
        <begin position="810"/>
        <end position="823"/>
    </location>
</feature>
<evidence type="ECO:0000313" key="4">
    <source>
        <dbReference type="EMBL" id="CBZ52792.1"/>
    </source>
</evidence>
<dbReference type="GO" id="GO:0016887">
    <property type="term" value="F:ATP hydrolysis activity"/>
    <property type="evidence" value="ECO:0007669"/>
    <property type="project" value="InterPro"/>
</dbReference>
<feature type="region of interest" description="Disordered" evidence="2">
    <location>
        <begin position="1223"/>
        <end position="1264"/>
    </location>
</feature>
<feature type="compositionally biased region" description="Polar residues" evidence="2">
    <location>
        <begin position="144"/>
        <end position="163"/>
    </location>
</feature>
<proteinExistence type="inferred from homology"/>
<evidence type="ECO:0000256" key="1">
    <source>
        <dbReference type="ARBA" id="ARBA00006184"/>
    </source>
</evidence>
<feature type="domain" description="ORC1/DEAH AAA+ ATPase" evidence="3">
    <location>
        <begin position="338"/>
        <end position="453"/>
    </location>
</feature>
<dbReference type="GeneID" id="13442664"/>
<evidence type="ECO:0000259" key="3">
    <source>
        <dbReference type="Pfam" id="PF13401"/>
    </source>
</evidence>
<feature type="compositionally biased region" description="Basic and acidic residues" evidence="2">
    <location>
        <begin position="690"/>
        <end position="706"/>
    </location>
</feature>
<feature type="compositionally biased region" description="Low complexity" evidence="2">
    <location>
        <begin position="1036"/>
        <end position="1048"/>
    </location>
</feature>
<dbReference type="InterPro" id="IPR049945">
    <property type="entry name" value="AAA_22"/>
</dbReference>
<dbReference type="GO" id="GO:0006270">
    <property type="term" value="P:DNA replication initiation"/>
    <property type="evidence" value="ECO:0007669"/>
    <property type="project" value="TreeGrafter"/>
</dbReference>
<feature type="compositionally biased region" description="Polar residues" evidence="2">
    <location>
        <begin position="36"/>
        <end position="49"/>
    </location>
</feature>
<dbReference type="OrthoDB" id="1926878at2759"/>
<feature type="region of interest" description="Disordered" evidence="2">
    <location>
        <begin position="734"/>
        <end position="1169"/>
    </location>
</feature>
<feature type="compositionally biased region" description="Polar residues" evidence="2">
    <location>
        <begin position="950"/>
        <end position="969"/>
    </location>
</feature>
<dbReference type="EMBL" id="LN714482">
    <property type="protein sequence ID" value="CEL66774.1"/>
    <property type="molecule type" value="Genomic_DNA"/>
</dbReference>